<organism evidence="3 4">
    <name type="scientific">Tilletia caries</name>
    <name type="common">wheat bunt fungus</name>
    <dbReference type="NCBI Taxonomy" id="13290"/>
    <lineage>
        <taxon>Eukaryota</taxon>
        <taxon>Fungi</taxon>
        <taxon>Dikarya</taxon>
        <taxon>Basidiomycota</taxon>
        <taxon>Ustilaginomycotina</taxon>
        <taxon>Exobasidiomycetes</taxon>
        <taxon>Tilletiales</taxon>
        <taxon>Tilletiaceae</taxon>
        <taxon>Tilletia</taxon>
    </lineage>
</organism>
<feature type="compositionally biased region" description="Basic residues" evidence="1">
    <location>
        <begin position="393"/>
        <end position="403"/>
    </location>
</feature>
<feature type="compositionally biased region" description="Polar residues" evidence="1">
    <location>
        <begin position="135"/>
        <end position="149"/>
    </location>
</feature>
<evidence type="ECO:0000313" key="2">
    <source>
        <dbReference type="EMBL" id="CAD6939994.1"/>
    </source>
</evidence>
<dbReference type="AlphaFoldDB" id="A0A177V8C8"/>
<evidence type="ECO:0000313" key="4">
    <source>
        <dbReference type="Proteomes" id="UP000077671"/>
    </source>
</evidence>
<gene>
    <name evidence="3" type="ORF">A4X03_0g2538</name>
    <name evidence="2" type="ORF">JKIAZH3_G1093</name>
</gene>
<feature type="compositionally biased region" description="Basic and acidic residues" evidence="1">
    <location>
        <begin position="448"/>
        <end position="468"/>
    </location>
</feature>
<feature type="region of interest" description="Disordered" evidence="1">
    <location>
        <begin position="520"/>
        <end position="793"/>
    </location>
</feature>
<feature type="compositionally biased region" description="Low complexity" evidence="1">
    <location>
        <begin position="414"/>
        <end position="428"/>
    </location>
</feature>
<feature type="compositionally biased region" description="Low complexity" evidence="1">
    <location>
        <begin position="173"/>
        <end position="185"/>
    </location>
</feature>
<feature type="compositionally biased region" description="Acidic residues" evidence="1">
    <location>
        <begin position="244"/>
        <end position="264"/>
    </location>
</feature>
<reference evidence="2" key="3">
    <citation type="submission" date="2020-10" db="EMBL/GenBank/DDBJ databases">
        <authorList>
            <person name="Sedaghatjoo S."/>
        </authorList>
    </citation>
    <scope>NUCLEOTIDE SEQUENCE</scope>
    <source>
        <strain evidence="2">AZH3</strain>
    </source>
</reference>
<dbReference type="EMBL" id="CAJHJG010004304">
    <property type="protein sequence ID" value="CAD6939994.1"/>
    <property type="molecule type" value="Genomic_DNA"/>
</dbReference>
<protein>
    <submittedName>
        <fullName evidence="3">Uncharacterized protein</fullName>
    </submittedName>
</protein>
<evidence type="ECO:0000256" key="1">
    <source>
        <dbReference type="SAM" id="MobiDB-lite"/>
    </source>
</evidence>
<reference evidence="3" key="1">
    <citation type="submission" date="2016-04" db="EMBL/GenBank/DDBJ databases">
        <authorList>
            <person name="Nguyen H.D."/>
            <person name="Kesanakurti P."/>
            <person name="Cullis J."/>
            <person name="Levesque C.A."/>
            <person name="Hambleton S."/>
        </authorList>
    </citation>
    <scope>NUCLEOTIDE SEQUENCE</scope>
    <source>
        <strain evidence="3">DAOMC 238032</strain>
    </source>
</reference>
<proteinExistence type="predicted"/>
<name>A0A177V8C8_9BASI</name>
<feature type="compositionally biased region" description="Low complexity" evidence="1">
    <location>
        <begin position="60"/>
        <end position="92"/>
    </location>
</feature>
<feature type="compositionally biased region" description="Low complexity" evidence="1">
    <location>
        <begin position="675"/>
        <end position="710"/>
    </location>
</feature>
<feature type="region of interest" description="Disordered" evidence="1">
    <location>
        <begin position="1"/>
        <end position="185"/>
    </location>
</feature>
<feature type="compositionally biased region" description="Basic and acidic residues" evidence="1">
    <location>
        <begin position="901"/>
        <end position="913"/>
    </location>
</feature>
<feature type="compositionally biased region" description="Low complexity" evidence="1">
    <location>
        <begin position="631"/>
        <end position="641"/>
    </location>
</feature>
<dbReference type="Proteomes" id="UP000836402">
    <property type="component" value="Unassembled WGS sequence"/>
</dbReference>
<feature type="region of interest" description="Disordered" evidence="1">
    <location>
        <begin position="205"/>
        <end position="472"/>
    </location>
</feature>
<dbReference type="Proteomes" id="UP000077671">
    <property type="component" value="Unassembled WGS sequence"/>
</dbReference>
<dbReference type="EMBL" id="LWDD02000251">
    <property type="protein sequence ID" value="KAE8262332.1"/>
    <property type="molecule type" value="Genomic_DNA"/>
</dbReference>
<evidence type="ECO:0000313" key="3">
    <source>
        <dbReference type="EMBL" id="KAE8262332.1"/>
    </source>
</evidence>
<comment type="caution">
    <text evidence="3">The sequence shown here is derived from an EMBL/GenBank/DDBJ whole genome shotgun (WGS) entry which is preliminary data.</text>
</comment>
<feature type="compositionally biased region" description="Polar residues" evidence="1">
    <location>
        <begin position="1"/>
        <end position="12"/>
    </location>
</feature>
<feature type="compositionally biased region" description="Low complexity" evidence="1">
    <location>
        <begin position="298"/>
        <end position="321"/>
    </location>
</feature>
<evidence type="ECO:0000313" key="5">
    <source>
        <dbReference type="Proteomes" id="UP000836402"/>
    </source>
</evidence>
<feature type="compositionally biased region" description="Low complexity" evidence="1">
    <location>
        <begin position="916"/>
        <end position="936"/>
    </location>
</feature>
<feature type="region of interest" description="Disordered" evidence="1">
    <location>
        <begin position="901"/>
        <end position="953"/>
    </location>
</feature>
<feature type="compositionally biased region" description="Basic and acidic residues" evidence="1">
    <location>
        <begin position="581"/>
        <end position="618"/>
    </location>
</feature>
<reference evidence="3" key="2">
    <citation type="journal article" date="2019" name="IMA Fungus">
        <title>Genome sequencing and comparison of five Tilletia species to identify candidate genes for the detection of regulated species infecting wheat.</title>
        <authorList>
            <person name="Nguyen H.D.T."/>
            <person name="Sultana T."/>
            <person name="Kesanakurti P."/>
            <person name="Hambleton S."/>
        </authorList>
    </citation>
    <scope>NUCLEOTIDE SEQUENCE</scope>
    <source>
        <strain evidence="3">DAOMC 238032</strain>
    </source>
</reference>
<sequence length="953" mass="98296">MTEPQGSASSAAQVKAGEPEDVLMAEAKDRGEASAEGSAPAQQGHEAGTGRPMPMEDATETAPAAGAKPATQQAGGATAGNEAAQPAAQTSLQDDDSDSELSDLTSLSGESDQDASAPTPGEGSPALHQGEAGDSYQTAPNEAPTTRSGRVSKKPTSEFRKEPQTSVSHAGTAADDSFAPAEEEAAPALAVVAASPSLKIKISRRRLSSNMEASPTTATPTAAASTSLRRKGEGKDAGFLAFNEDAEGDDEEESGGDDQDDEAGGADGNYKPPGLVGSATVSKVPTDRKAGKQRQLQAASSATASAAASTSVAANVTAPVSAPRPPRPAAKPGKVVVFSSEKPVPKAIPKQLSPEKAAQSGSVVRKSAASTATATLESIPSFGVPTSATAKKPITKHLTKHRATGQIRQEKIAAVESGSTSAAASTSALPPPPPPTTTTPTPMTEAESVDKASKKVDGPYENEKEEGKARRHLKVLQEKIEKAAGIESSMDSKAIKDLKYNRRVFKHLLARLQMTEDLRALQTGGPASAPISSDQPAPTPTPTPTPTKSQVVAGPSRIKRKGQKLADSDDEVEMASMREPIVTEKRLDSGKGKKVQHDASVESKSVSERRPGPGKERAAGPSAPVRERSGPAPSAASTSASVQKRPGMSMAGAGAVQAAGKTSGSVVVSTAGKTSAAAPAPLNAGGSASSSATVAAGDAGPSAGTTGAGPNMAEWDNLLYGMPLPPQSKPSKPGPSKPGPSKPTPDKVNIPTIPKKFGGSAAKSDAGGTARKGKGKAGPTMGTSGGEGSHPSAVIDMRDAEKVVEGGEEISDEQMAERRAQAMAEYDDDSAAVNLLGYDENIMLIEEEMHRWDSQGLFGDSRHFNRIGSFFGRESFLNLDQFLEVTDPALNREQQYERVHEIRSARQAQREEQQGDEQMQMQMQVQVQGQEHSQGQGDEGLGAQTPVTMSVDL</sequence>
<keyword evidence="5" id="KW-1185">Reference proteome</keyword>
<feature type="compositionally biased region" description="Polar residues" evidence="1">
    <location>
        <begin position="660"/>
        <end position="673"/>
    </location>
</feature>
<feature type="compositionally biased region" description="Pro residues" evidence="1">
    <location>
        <begin position="723"/>
        <end position="743"/>
    </location>
</feature>
<accession>A0A177V8C8</accession>
<feature type="compositionally biased region" description="Low complexity" evidence="1">
    <location>
        <begin position="213"/>
        <end position="227"/>
    </location>
</feature>